<feature type="compositionally biased region" description="Low complexity" evidence="1">
    <location>
        <begin position="1109"/>
        <end position="1120"/>
    </location>
</feature>
<feature type="compositionally biased region" description="Low complexity" evidence="1">
    <location>
        <begin position="1133"/>
        <end position="1148"/>
    </location>
</feature>
<dbReference type="PANTHER" id="PTHR45725">
    <property type="entry name" value="FORMIN HOMOLOGY 2 FAMILY MEMBER"/>
    <property type="match status" value="1"/>
</dbReference>
<proteinExistence type="predicted"/>
<feature type="compositionally biased region" description="Low complexity" evidence="1">
    <location>
        <begin position="272"/>
        <end position="284"/>
    </location>
</feature>
<dbReference type="PANTHER" id="PTHR45725:SF1">
    <property type="entry name" value="DISHEVELLED ASSOCIATED ACTIVATOR OF MORPHOGENESIS, ISOFORM D"/>
    <property type="match status" value="1"/>
</dbReference>
<feature type="region of interest" description="Disordered" evidence="1">
    <location>
        <begin position="1023"/>
        <end position="1291"/>
    </location>
</feature>
<protein>
    <submittedName>
        <fullName evidence="2">Uncharacterized protein</fullName>
    </submittedName>
</protein>
<feature type="compositionally biased region" description="Pro residues" evidence="1">
    <location>
        <begin position="150"/>
        <end position="165"/>
    </location>
</feature>
<sequence>MVADEDDLDALIEAKHPEIEARQRALQQERQLDRERSSPNPTSSSPRPRARSPSGRTQPWIEEEDPGGPQGRAAGTGAPWRTAAESTSPPPPSRPVVQLQPSPPVPRDLLKEGIRVVLKRTKAKRPPPSASSSSKPPNHEASASASASSNPPPPPPPRPSPPPPAYAASPPSHQTFVPRTADHHRPGAFMPPFPAFGASNPPIHAQFPHAPSHTDLQEPERASATNGVGFRSPTPPRPQAKSFYDTLAPPRKQPHPQASDGAAVPGSMSSEAPAAAAAKAGPPLVRSPPPSPSQPSRVSSRPRSPLGPSSSLGAPGAGRRVSFGERLEKCFEKEDLVTEIARAAESREKVEPMELKEWTLRSRILPDETLGPLLESWARGPKWKAKVEDWRHKGVLVSALAACFHEHCSSYGILQESPESSEKEEKEKKEEERNSFLLGDLNATPFDGLGLDRKIVLDVHYQSLRNIFGCRELLFREALRILLTSHAKPIGNDRTASLIRSPQGSSSLTGALDPSVLLALRESLPSRLSDTRDDHPGRLSRPEDYSDEAHCPSGSDGGSSAGGSLISPSPMQPMHSPPGPPLSPLFSPSKRKDLHPRAFQKLAREDREEVQDALGVSKASEDDDEEMPLVIEGRERDSSGLCPVLPDPFDLDSEMVDVCPSSSSSSSSSSSRLPAPGQEQNSRKRSSTTQEGVALTSATSRSPDQPLESSAAKVPRRGAHPPAAQEPDLEKETHSDRKGKEKKDKEKDKKVNGLRDGEVEPVGGGGARGRGSGFGFRGHESDERLERTADVQMENADRSGKTSMSFAGAGTNAISPSDAVSVSRFANGSAAPKRPARHLSGVESRHDRPSHTSPVPADDRLNSSGKTSPEPSASFEAVAPSPSRHGIAAGRDDASSSGTQKRKRETAPPSHPGPSADRTSSVSVPGPSFSLLSSPKIIADQRESPFFLIDQRESPLALDVPPSAPIFFAPQPSPPPPSGGQKGETEKEKEPKKGAGSEQGEEKPKLKRGRSLLSFAAIRQVKGGLNSSSNSVSSSVAGSAAEKQAQSAVPSSSSGLPGPPPGLASRPSSFHSLPSSADLPIPFSSHVRSAPVDSSSVPAEPPLPPPPAAASFRAEDSAASVRQASPNASVHRPSLSPSQSLSEQTLSTNLQKESEKKREQGKEKASQVNFEKEKPKEKDGQESSASVVPLRARAAPKTSQSSQKSTKSSKRLCFRPQVCLQNQQQGQGVPEQRSEKEPEVTSSPTPVPPASTNFDGQKRKEGEQQQGDKSEPRREAEMSTIVKNETGTCQQPETFAISTEETAMRRQAEMSAIALNETAMRCQAEMSAIALNETAMRRQAETFAVETAETLTCRRAEMSAIVIISLIIYAIVKAANAVIETAEVATLVLPWMSTIMMQETDAVTLDNDMTTTEAARNIGEDPHSDSGARERTHIIQEKAV</sequence>
<feature type="compositionally biased region" description="Low complexity" evidence="1">
    <location>
        <begin position="1023"/>
        <end position="1056"/>
    </location>
</feature>
<feature type="compositionally biased region" description="Basic and acidic residues" evidence="1">
    <location>
        <begin position="420"/>
        <end position="434"/>
    </location>
</feature>
<feature type="compositionally biased region" description="Polar residues" evidence="1">
    <location>
        <begin position="812"/>
        <end position="826"/>
    </location>
</feature>
<feature type="compositionally biased region" description="Polar residues" evidence="1">
    <location>
        <begin position="862"/>
        <end position="871"/>
    </location>
</feature>
<feature type="compositionally biased region" description="Basic and acidic residues" evidence="1">
    <location>
        <begin position="12"/>
        <end position="23"/>
    </location>
</feature>
<feature type="compositionally biased region" description="Low complexity" evidence="1">
    <location>
        <begin position="1063"/>
        <end position="1076"/>
    </location>
</feature>
<feature type="compositionally biased region" description="Low complexity" evidence="1">
    <location>
        <begin position="1197"/>
        <end position="1206"/>
    </location>
</feature>
<feature type="compositionally biased region" description="Pro residues" evidence="1">
    <location>
        <begin position="1099"/>
        <end position="1108"/>
    </location>
</feature>
<feature type="region of interest" description="Disordered" evidence="1">
    <location>
        <begin position="958"/>
        <end position="1010"/>
    </location>
</feature>
<feature type="compositionally biased region" description="Low complexity" evidence="1">
    <location>
        <begin position="294"/>
        <end position="320"/>
    </location>
</feature>
<dbReference type="InterPro" id="IPR051425">
    <property type="entry name" value="Formin_Homology"/>
</dbReference>
<feature type="compositionally biased region" description="Basic and acidic residues" evidence="1">
    <location>
        <begin position="529"/>
        <end position="550"/>
    </location>
</feature>
<evidence type="ECO:0000313" key="2">
    <source>
        <dbReference type="EMBL" id="CEM20571.1"/>
    </source>
</evidence>
<accession>A0A0G4FZT4</accession>
<feature type="compositionally biased region" description="Low complexity" evidence="1">
    <location>
        <begin position="562"/>
        <end position="574"/>
    </location>
</feature>
<feature type="compositionally biased region" description="Low complexity" evidence="1">
    <location>
        <begin position="38"/>
        <end position="54"/>
    </location>
</feature>
<feature type="region of interest" description="Disordered" evidence="1">
    <location>
        <begin position="527"/>
        <end position="936"/>
    </location>
</feature>
<feature type="region of interest" description="Disordered" evidence="1">
    <location>
        <begin position="1"/>
        <end position="320"/>
    </location>
</feature>
<dbReference type="VEuPathDB" id="CryptoDB:Cvel_19414"/>
<organism evidence="2">
    <name type="scientific">Chromera velia CCMP2878</name>
    <dbReference type="NCBI Taxonomy" id="1169474"/>
    <lineage>
        <taxon>Eukaryota</taxon>
        <taxon>Sar</taxon>
        <taxon>Alveolata</taxon>
        <taxon>Colpodellida</taxon>
        <taxon>Chromeraceae</taxon>
        <taxon>Chromera</taxon>
    </lineage>
</organism>
<feature type="compositionally biased region" description="Basic and acidic residues" evidence="1">
    <location>
        <begin position="983"/>
        <end position="1004"/>
    </location>
</feature>
<feature type="compositionally biased region" description="Low complexity" evidence="1">
    <location>
        <begin position="661"/>
        <end position="671"/>
    </location>
</feature>
<feature type="compositionally biased region" description="Acidic residues" evidence="1">
    <location>
        <begin position="1"/>
        <end position="10"/>
    </location>
</feature>
<feature type="compositionally biased region" description="Low complexity" evidence="1">
    <location>
        <begin position="130"/>
        <end position="149"/>
    </location>
</feature>
<evidence type="ECO:0000256" key="1">
    <source>
        <dbReference type="SAM" id="MobiDB-lite"/>
    </source>
</evidence>
<gene>
    <name evidence="2" type="ORF">Cvel_19414</name>
</gene>
<feature type="compositionally biased region" description="Low complexity" evidence="1">
    <location>
        <begin position="1216"/>
        <end position="1231"/>
    </location>
</feature>
<feature type="compositionally biased region" description="Basic and acidic residues" evidence="1">
    <location>
        <begin position="1256"/>
        <end position="1277"/>
    </location>
</feature>
<feature type="compositionally biased region" description="Basic and acidic residues" evidence="1">
    <location>
        <begin position="728"/>
        <end position="758"/>
    </location>
</feature>
<feature type="compositionally biased region" description="Gly residues" evidence="1">
    <location>
        <begin position="762"/>
        <end position="776"/>
    </location>
</feature>
<feature type="compositionally biased region" description="Basic and acidic residues" evidence="1">
    <location>
        <begin position="1152"/>
        <end position="1181"/>
    </location>
</feature>
<reference evidence="2" key="1">
    <citation type="submission" date="2014-11" db="EMBL/GenBank/DDBJ databases">
        <authorList>
            <person name="Otto D Thomas"/>
            <person name="Naeem Raeece"/>
        </authorList>
    </citation>
    <scope>NUCLEOTIDE SEQUENCE</scope>
</reference>
<feature type="compositionally biased region" description="Polar residues" evidence="1">
    <location>
        <begin position="687"/>
        <end position="703"/>
    </location>
</feature>
<name>A0A0G4FZT4_9ALVE</name>
<dbReference type="EMBL" id="CDMZ01000742">
    <property type="protein sequence ID" value="CEM20571.1"/>
    <property type="molecule type" value="Genomic_DNA"/>
</dbReference>
<feature type="compositionally biased region" description="Basic and acidic residues" evidence="1">
    <location>
        <begin position="777"/>
        <end position="800"/>
    </location>
</feature>
<feature type="region of interest" description="Disordered" evidence="1">
    <location>
        <begin position="415"/>
        <end position="434"/>
    </location>
</feature>
<feature type="compositionally biased region" description="Polar residues" evidence="1">
    <location>
        <begin position="1281"/>
        <end position="1291"/>
    </location>
</feature>